<evidence type="ECO:0000313" key="2">
    <source>
        <dbReference type="EMBL" id="RFS19770.1"/>
    </source>
</evidence>
<keyword evidence="3" id="KW-1185">Reference proteome</keyword>
<reference evidence="2 3" key="1">
    <citation type="submission" date="2018-07" db="EMBL/GenBank/DDBJ databases">
        <title>Chitinophaga K2CV101002-2 sp. nov., isolated from a monsoon evergreen broad-leaved forest soil.</title>
        <authorList>
            <person name="Lv Y."/>
        </authorList>
    </citation>
    <scope>NUCLEOTIDE SEQUENCE [LARGE SCALE GENOMIC DNA]</scope>
    <source>
        <strain evidence="2 3">GDMCC 1.1288</strain>
    </source>
</reference>
<feature type="transmembrane region" description="Helical" evidence="1">
    <location>
        <begin position="51"/>
        <end position="76"/>
    </location>
</feature>
<comment type="caution">
    <text evidence="2">The sequence shown here is derived from an EMBL/GenBank/DDBJ whole genome shotgun (WGS) entry which is preliminary data.</text>
</comment>
<sequence>MIIIMKENTLTNRIWAVACFIITLMSAYWVVDFLLFFSKDSFWKIVFLPGYNFAGSLAMVGFLSVSFISLFCFARLGIRMLNTGKKFFEIPGAKRGAFKIATSTLFILVGTIALLYGILGFHHFIYGPLVMDEKEQSIPIPAGIVCSVLCILFYYLAYRLKKAAFKREELELLGEKI</sequence>
<gene>
    <name evidence="2" type="ORF">DVR12_21990</name>
</gene>
<name>A0A3E1Y4Y8_9BACT</name>
<feature type="transmembrane region" description="Helical" evidence="1">
    <location>
        <begin position="97"/>
        <end position="118"/>
    </location>
</feature>
<keyword evidence="1" id="KW-0812">Transmembrane</keyword>
<dbReference type="AlphaFoldDB" id="A0A3E1Y4Y8"/>
<dbReference type="Proteomes" id="UP000260644">
    <property type="component" value="Unassembled WGS sequence"/>
</dbReference>
<evidence type="ECO:0000313" key="3">
    <source>
        <dbReference type="Proteomes" id="UP000260644"/>
    </source>
</evidence>
<feature type="transmembrane region" description="Helical" evidence="1">
    <location>
        <begin position="138"/>
        <end position="157"/>
    </location>
</feature>
<dbReference type="EMBL" id="QPMM01000012">
    <property type="protein sequence ID" value="RFS19770.1"/>
    <property type="molecule type" value="Genomic_DNA"/>
</dbReference>
<protein>
    <recommendedName>
        <fullName evidence="4">DUF2975 domain-containing protein</fullName>
    </recommendedName>
</protein>
<keyword evidence="1" id="KW-0472">Membrane</keyword>
<keyword evidence="1" id="KW-1133">Transmembrane helix</keyword>
<feature type="transmembrane region" description="Helical" evidence="1">
    <location>
        <begin position="12"/>
        <end position="31"/>
    </location>
</feature>
<organism evidence="2 3">
    <name type="scientific">Chitinophaga silvatica</name>
    <dbReference type="NCBI Taxonomy" id="2282649"/>
    <lineage>
        <taxon>Bacteria</taxon>
        <taxon>Pseudomonadati</taxon>
        <taxon>Bacteroidota</taxon>
        <taxon>Chitinophagia</taxon>
        <taxon>Chitinophagales</taxon>
        <taxon>Chitinophagaceae</taxon>
        <taxon>Chitinophaga</taxon>
    </lineage>
</organism>
<evidence type="ECO:0000256" key="1">
    <source>
        <dbReference type="SAM" id="Phobius"/>
    </source>
</evidence>
<accession>A0A3E1Y4Y8</accession>
<evidence type="ECO:0008006" key="4">
    <source>
        <dbReference type="Google" id="ProtNLM"/>
    </source>
</evidence>
<proteinExistence type="predicted"/>